<dbReference type="CDD" id="cd17943">
    <property type="entry name" value="DEADc_DDX20"/>
    <property type="match status" value="1"/>
</dbReference>
<dbReference type="EMBL" id="JAHHUM010001017">
    <property type="protein sequence ID" value="KAK5615038.1"/>
    <property type="molecule type" value="Genomic_DNA"/>
</dbReference>
<feature type="region of interest" description="Disordered" evidence="8">
    <location>
        <begin position="639"/>
        <end position="696"/>
    </location>
</feature>
<evidence type="ECO:0000313" key="13">
    <source>
        <dbReference type="Proteomes" id="UP001311232"/>
    </source>
</evidence>
<protein>
    <recommendedName>
        <fullName evidence="1">RNA helicase</fullName>
        <ecNumber evidence="1">3.6.4.13</ecNumber>
    </recommendedName>
</protein>
<dbReference type="Proteomes" id="UP001311232">
    <property type="component" value="Unassembled WGS sequence"/>
</dbReference>
<dbReference type="InterPro" id="IPR014001">
    <property type="entry name" value="Helicase_ATP-bd"/>
</dbReference>
<dbReference type="SMART" id="SM00490">
    <property type="entry name" value="HELICc"/>
    <property type="match status" value="1"/>
</dbReference>
<evidence type="ECO:0000259" key="11">
    <source>
        <dbReference type="PROSITE" id="PS51195"/>
    </source>
</evidence>
<dbReference type="PANTHER" id="PTHR47959:SF1">
    <property type="entry name" value="ATP-DEPENDENT RNA HELICASE DBPA"/>
    <property type="match status" value="1"/>
</dbReference>
<keyword evidence="13" id="KW-1185">Reference proteome</keyword>
<dbReference type="InterPro" id="IPR050079">
    <property type="entry name" value="DEAD_box_RNA_helicase"/>
</dbReference>
<feature type="domain" description="Helicase ATP-binding" evidence="9">
    <location>
        <begin position="58"/>
        <end position="229"/>
    </location>
</feature>
<evidence type="ECO:0000313" key="12">
    <source>
        <dbReference type="EMBL" id="KAK5615038.1"/>
    </source>
</evidence>
<evidence type="ECO:0000256" key="5">
    <source>
        <dbReference type="ARBA" id="ARBA00022840"/>
    </source>
</evidence>
<dbReference type="PROSITE" id="PS51194">
    <property type="entry name" value="HELICASE_CTER"/>
    <property type="match status" value="1"/>
</dbReference>
<dbReference type="InterPro" id="IPR027417">
    <property type="entry name" value="P-loop_NTPase"/>
</dbReference>
<accession>A0AAV9S137</accession>
<dbReference type="GO" id="GO:0003724">
    <property type="term" value="F:RNA helicase activity"/>
    <property type="evidence" value="ECO:0007669"/>
    <property type="project" value="UniProtKB-EC"/>
</dbReference>
<dbReference type="SUPFAM" id="SSF52540">
    <property type="entry name" value="P-loop containing nucleoside triphosphate hydrolases"/>
    <property type="match status" value="1"/>
</dbReference>
<dbReference type="GO" id="GO:0005829">
    <property type="term" value="C:cytosol"/>
    <property type="evidence" value="ECO:0007669"/>
    <property type="project" value="TreeGrafter"/>
</dbReference>
<dbReference type="PROSITE" id="PS51195">
    <property type="entry name" value="Q_MOTIF"/>
    <property type="match status" value="1"/>
</dbReference>
<organism evidence="12 13">
    <name type="scientific">Crenichthys baileyi</name>
    <name type="common">White River springfish</name>
    <dbReference type="NCBI Taxonomy" id="28760"/>
    <lineage>
        <taxon>Eukaryota</taxon>
        <taxon>Metazoa</taxon>
        <taxon>Chordata</taxon>
        <taxon>Craniata</taxon>
        <taxon>Vertebrata</taxon>
        <taxon>Euteleostomi</taxon>
        <taxon>Actinopterygii</taxon>
        <taxon>Neopterygii</taxon>
        <taxon>Teleostei</taxon>
        <taxon>Neoteleostei</taxon>
        <taxon>Acanthomorphata</taxon>
        <taxon>Ovalentaria</taxon>
        <taxon>Atherinomorphae</taxon>
        <taxon>Cyprinodontiformes</taxon>
        <taxon>Goodeidae</taxon>
        <taxon>Crenichthys</taxon>
    </lineage>
</organism>
<evidence type="ECO:0000259" key="10">
    <source>
        <dbReference type="PROSITE" id="PS51194"/>
    </source>
</evidence>
<proteinExistence type="inferred from homology"/>
<dbReference type="EC" id="3.6.4.13" evidence="1"/>
<dbReference type="Pfam" id="PF00270">
    <property type="entry name" value="DEAD"/>
    <property type="match status" value="1"/>
</dbReference>
<evidence type="ECO:0000256" key="1">
    <source>
        <dbReference type="ARBA" id="ARBA00012552"/>
    </source>
</evidence>
<feature type="domain" description="DEAD-box RNA helicase Q" evidence="11">
    <location>
        <begin position="27"/>
        <end position="55"/>
    </location>
</feature>
<dbReference type="AlphaFoldDB" id="A0AAV9S137"/>
<dbReference type="PANTHER" id="PTHR47959">
    <property type="entry name" value="ATP-DEPENDENT RNA HELICASE RHLE-RELATED"/>
    <property type="match status" value="1"/>
</dbReference>
<name>A0AAV9S137_9TELE</name>
<evidence type="ECO:0000259" key="9">
    <source>
        <dbReference type="PROSITE" id="PS51192"/>
    </source>
</evidence>
<evidence type="ECO:0000256" key="2">
    <source>
        <dbReference type="ARBA" id="ARBA00022741"/>
    </source>
</evidence>
<sequence length="762" mass="84405">MAASMRRAAHDIETRKRTEDVLLAEGIDFGSLLLSQAVLEGLSSAGFQKPSPIQLKAIPLGRCGLDLIVQAKSGTGKTCVFVTIALDSLVLENASTQVLVLAPTREIAVQIHSVVMAIGCAMEGLECHVFIGGRPVSQDKARLKKCHIAVGSPGRIKQLIELGMLSTASVRLFVLDEADKLLEEGSFQEQINWIFSSLPVNKQMLALSATYPESLAQHLTRYMNEPTFVRLNPSDMGLKGLKQYYKLVQSHPLPHKVFEEKVQLLLKLFSKIPFNQALVFSNMHTRAQHLADILSSKGLPAVCISGGLSQDQRLEAMSKLKQYQCRVLISTDLTSRGIDAEKVNLVINLDVPQDWETYMHRIGRAGRFGTQGMAVTYCCHGEEENKMMAIAQKCCLSLSALPSILEPGLMDEPCDWDVCSKAAAPDDISQLIFRSVKKKRTKTGAPVSEPTGNKAVESSGQRRPEKTQTATLTPQNEEDSERQMVSTRMESLQQRPSEVPLTRKELQDALPKIPPLSSFKSSRSKFVTFEEAELDFKTFITTGLGRSVEIIREFRGGECGDQNTKYTECVTLEDDGAVVLTQSGERLQSLSVSSGSHSDLVVGVKPEGSQESTVAEQKTVFQHVTGSSSTVPRIFGQKTCKNVGAPSQPEKNGSVRSKQVSHTPTGQTCGDKSKKIKKDSTKLSEKVKGEPKRETDEEECMETEEEWSSETYWKACYEAWSDYYSAMSIFPEHGYQSYYNVAHNWMAAYRMNAVYMQELMKH</sequence>
<dbReference type="PROSITE" id="PS51192">
    <property type="entry name" value="HELICASE_ATP_BIND_1"/>
    <property type="match status" value="1"/>
</dbReference>
<comment type="similarity">
    <text evidence="7">Belongs to the DEAD box helicase family.</text>
</comment>
<keyword evidence="5 7" id="KW-0067">ATP-binding</keyword>
<evidence type="ECO:0000256" key="8">
    <source>
        <dbReference type="SAM" id="MobiDB-lite"/>
    </source>
</evidence>
<keyword evidence="3 7" id="KW-0378">Hydrolase</keyword>
<dbReference type="GO" id="GO:0003676">
    <property type="term" value="F:nucleic acid binding"/>
    <property type="evidence" value="ECO:0007669"/>
    <property type="project" value="InterPro"/>
</dbReference>
<comment type="caution">
    <text evidence="12">The sequence shown here is derived from an EMBL/GenBank/DDBJ whole genome shotgun (WGS) entry which is preliminary data.</text>
</comment>
<dbReference type="InterPro" id="IPR000629">
    <property type="entry name" value="RNA-helicase_DEAD-box_CS"/>
</dbReference>
<feature type="domain" description="Helicase C-terminal" evidence="10">
    <location>
        <begin position="264"/>
        <end position="409"/>
    </location>
</feature>
<dbReference type="InterPro" id="IPR001650">
    <property type="entry name" value="Helicase_C-like"/>
</dbReference>
<evidence type="ECO:0000256" key="4">
    <source>
        <dbReference type="ARBA" id="ARBA00022806"/>
    </source>
</evidence>
<dbReference type="GO" id="GO:0016787">
    <property type="term" value="F:hydrolase activity"/>
    <property type="evidence" value="ECO:0007669"/>
    <property type="project" value="UniProtKB-KW"/>
</dbReference>
<evidence type="ECO:0000256" key="6">
    <source>
        <dbReference type="PROSITE-ProRule" id="PRU00552"/>
    </source>
</evidence>
<dbReference type="GO" id="GO:0005524">
    <property type="term" value="F:ATP binding"/>
    <property type="evidence" value="ECO:0007669"/>
    <property type="project" value="UniProtKB-KW"/>
</dbReference>
<evidence type="ECO:0000256" key="3">
    <source>
        <dbReference type="ARBA" id="ARBA00022801"/>
    </source>
</evidence>
<dbReference type="PROSITE" id="PS00039">
    <property type="entry name" value="DEAD_ATP_HELICASE"/>
    <property type="match status" value="1"/>
</dbReference>
<evidence type="ECO:0000256" key="7">
    <source>
        <dbReference type="RuleBase" id="RU000492"/>
    </source>
</evidence>
<reference evidence="12 13" key="1">
    <citation type="submission" date="2021-06" db="EMBL/GenBank/DDBJ databases">
        <authorList>
            <person name="Palmer J.M."/>
        </authorList>
    </citation>
    <scope>NUCLEOTIDE SEQUENCE [LARGE SCALE GENOMIC DNA]</scope>
    <source>
        <strain evidence="12 13">MEX-2019</strain>
        <tissue evidence="12">Muscle</tissue>
    </source>
</reference>
<feature type="compositionally biased region" description="Basic and acidic residues" evidence="8">
    <location>
        <begin position="678"/>
        <end position="695"/>
    </location>
</feature>
<gene>
    <name evidence="12" type="ORF">CRENBAI_006791</name>
</gene>
<feature type="short sequence motif" description="Q motif" evidence="6">
    <location>
        <begin position="27"/>
        <end position="55"/>
    </location>
</feature>
<feature type="compositionally biased region" description="Polar residues" evidence="8">
    <location>
        <begin position="649"/>
        <end position="670"/>
    </location>
</feature>
<dbReference type="SMART" id="SM00487">
    <property type="entry name" value="DEXDc"/>
    <property type="match status" value="1"/>
</dbReference>
<dbReference type="Gene3D" id="3.40.50.300">
    <property type="entry name" value="P-loop containing nucleotide triphosphate hydrolases"/>
    <property type="match status" value="2"/>
</dbReference>
<dbReference type="InterPro" id="IPR014014">
    <property type="entry name" value="RNA_helicase_DEAD_Q_motif"/>
</dbReference>
<keyword evidence="4 7" id="KW-0347">Helicase</keyword>
<feature type="region of interest" description="Disordered" evidence="8">
    <location>
        <begin position="439"/>
        <end position="486"/>
    </location>
</feature>
<dbReference type="CDD" id="cd18787">
    <property type="entry name" value="SF2_C_DEAD"/>
    <property type="match status" value="1"/>
</dbReference>
<keyword evidence="2 7" id="KW-0547">Nucleotide-binding</keyword>
<dbReference type="Pfam" id="PF00271">
    <property type="entry name" value="Helicase_C"/>
    <property type="match status" value="1"/>
</dbReference>
<dbReference type="InterPro" id="IPR011545">
    <property type="entry name" value="DEAD/DEAH_box_helicase_dom"/>
</dbReference>